<evidence type="ECO:0000256" key="4">
    <source>
        <dbReference type="RuleBase" id="RU000659"/>
    </source>
</evidence>
<gene>
    <name evidence="6" type="ORF">BCV69DRAFT_284070</name>
</gene>
<dbReference type="STRING" id="1684307.A0A316U249"/>
<dbReference type="PANTHER" id="PTHR36427:SF3">
    <property type="entry name" value="LARGE RIBOSOMAL SUBUNIT PROTEIN UL1M"/>
    <property type="match status" value="1"/>
</dbReference>
<dbReference type="GeneID" id="37014648"/>
<evidence type="ECO:0000256" key="1">
    <source>
        <dbReference type="ARBA" id="ARBA00010531"/>
    </source>
</evidence>
<dbReference type="Gene3D" id="3.30.190.20">
    <property type="match status" value="1"/>
</dbReference>
<evidence type="ECO:0000313" key="6">
    <source>
        <dbReference type="EMBL" id="PWN19436.1"/>
    </source>
</evidence>
<dbReference type="Gene3D" id="3.40.50.790">
    <property type="match status" value="1"/>
</dbReference>
<dbReference type="EMBL" id="KZ819331">
    <property type="protein sequence ID" value="PWN19436.1"/>
    <property type="molecule type" value="Genomic_DNA"/>
</dbReference>
<feature type="compositionally biased region" description="Basic and acidic residues" evidence="5">
    <location>
        <begin position="59"/>
        <end position="68"/>
    </location>
</feature>
<evidence type="ECO:0000256" key="5">
    <source>
        <dbReference type="SAM" id="MobiDB-lite"/>
    </source>
</evidence>
<dbReference type="PANTHER" id="PTHR36427">
    <property type="entry name" value="54S RIBOSOMAL PROTEIN L1, MITOCHONDRIAL"/>
    <property type="match status" value="1"/>
</dbReference>
<evidence type="ECO:0000313" key="7">
    <source>
        <dbReference type="Proteomes" id="UP000245942"/>
    </source>
</evidence>
<dbReference type="Pfam" id="PF00687">
    <property type="entry name" value="Ribosomal_L1"/>
    <property type="match status" value="1"/>
</dbReference>
<organism evidence="6 7">
    <name type="scientific">Pseudomicrostroma glucosiphilum</name>
    <dbReference type="NCBI Taxonomy" id="1684307"/>
    <lineage>
        <taxon>Eukaryota</taxon>
        <taxon>Fungi</taxon>
        <taxon>Dikarya</taxon>
        <taxon>Basidiomycota</taxon>
        <taxon>Ustilaginomycotina</taxon>
        <taxon>Exobasidiomycetes</taxon>
        <taxon>Microstromatales</taxon>
        <taxon>Microstromatales incertae sedis</taxon>
        <taxon>Pseudomicrostroma</taxon>
    </lineage>
</organism>
<keyword evidence="3 4" id="KW-0687">Ribonucleoprotein</keyword>
<sequence>MTSLLRPARRSLATTSLVTLADLSSYTSTLACSSSSSSSSSPSPARSFTSSAIALGKSRPGEGKDAVKAARRRERQAKLAADPHVISRNQTYLLSDAYRLLKSVEVTKPFNAFEIYIKTGISSHQANALRGRISFPHSPALKPPRLLIFAEDGSPAADAAKAAQKAGVPIIVGGAELIQAVGENRAGDFDKVLASPDIMSAVSRALARSLGPRGLMPNVKRGTVAASEEDMRKAIDEAIGGIDWRGDKQAVIRAAVGRLHFTEAQLRTNIFAMLTSVLERATSGLSGGGSTAKASQEASSFKMPKRQEGTPPPPELIKRAKAVIKGMHISSTQGPGVKIDLADVL</sequence>
<dbReference type="InterPro" id="IPR023674">
    <property type="entry name" value="Ribosomal_uL1-like"/>
</dbReference>
<dbReference type="InterPro" id="IPR016095">
    <property type="entry name" value="Ribosomal_uL1_3-a/b-sand"/>
</dbReference>
<keyword evidence="7" id="KW-1185">Reference proteome</keyword>
<comment type="similarity">
    <text evidence="1 4">Belongs to the universal ribosomal protein uL1 family.</text>
</comment>
<dbReference type="SUPFAM" id="SSF56808">
    <property type="entry name" value="Ribosomal protein L1"/>
    <property type="match status" value="1"/>
</dbReference>
<dbReference type="CDD" id="cd00403">
    <property type="entry name" value="Ribosomal_L1"/>
    <property type="match status" value="1"/>
</dbReference>
<protein>
    <recommendedName>
        <fullName evidence="4">Ribosomal protein</fullName>
    </recommendedName>
</protein>
<reference evidence="6 7" key="1">
    <citation type="journal article" date="2018" name="Mol. Biol. Evol.">
        <title>Broad Genomic Sampling Reveals a Smut Pathogenic Ancestry of the Fungal Clade Ustilaginomycotina.</title>
        <authorList>
            <person name="Kijpornyongpan T."/>
            <person name="Mondo S.J."/>
            <person name="Barry K."/>
            <person name="Sandor L."/>
            <person name="Lee J."/>
            <person name="Lipzen A."/>
            <person name="Pangilinan J."/>
            <person name="LaButti K."/>
            <person name="Hainaut M."/>
            <person name="Henrissat B."/>
            <person name="Grigoriev I.V."/>
            <person name="Spatafora J.W."/>
            <person name="Aime M.C."/>
        </authorList>
    </citation>
    <scope>NUCLEOTIDE SEQUENCE [LARGE SCALE GENOMIC DNA]</scope>
    <source>
        <strain evidence="6 7">MCA 4718</strain>
    </source>
</reference>
<feature type="region of interest" description="Disordered" evidence="5">
    <location>
        <begin position="34"/>
        <end position="81"/>
    </location>
</feature>
<feature type="region of interest" description="Disordered" evidence="5">
    <location>
        <begin position="283"/>
        <end position="314"/>
    </location>
</feature>
<dbReference type="GO" id="GO:0003735">
    <property type="term" value="F:structural constituent of ribosome"/>
    <property type="evidence" value="ECO:0007669"/>
    <property type="project" value="TreeGrafter"/>
</dbReference>
<dbReference type="PROSITE" id="PS01199">
    <property type="entry name" value="RIBOSOMAL_L1"/>
    <property type="match status" value="1"/>
</dbReference>
<name>A0A316U249_9BASI</name>
<dbReference type="AlphaFoldDB" id="A0A316U249"/>
<accession>A0A316U249</accession>
<proteinExistence type="inferred from homology"/>
<dbReference type="RefSeq" id="XP_025346596.1">
    <property type="nucleotide sequence ID" value="XM_025492914.1"/>
</dbReference>
<dbReference type="OrthoDB" id="1747252at2759"/>
<dbReference type="GO" id="GO:0005762">
    <property type="term" value="C:mitochondrial large ribosomal subunit"/>
    <property type="evidence" value="ECO:0007669"/>
    <property type="project" value="TreeGrafter"/>
</dbReference>
<feature type="compositionally biased region" description="Low complexity" evidence="5">
    <location>
        <begin position="34"/>
        <end position="52"/>
    </location>
</feature>
<evidence type="ECO:0000256" key="2">
    <source>
        <dbReference type="ARBA" id="ARBA00022980"/>
    </source>
</evidence>
<dbReference type="Proteomes" id="UP000245942">
    <property type="component" value="Unassembled WGS sequence"/>
</dbReference>
<dbReference type="InterPro" id="IPR023673">
    <property type="entry name" value="Ribosomal_uL1_CS"/>
</dbReference>
<dbReference type="InterPro" id="IPR028364">
    <property type="entry name" value="Ribosomal_uL1/biogenesis"/>
</dbReference>
<evidence type="ECO:0000256" key="3">
    <source>
        <dbReference type="ARBA" id="ARBA00023274"/>
    </source>
</evidence>
<keyword evidence="2 4" id="KW-0689">Ribosomal protein</keyword>